<gene>
    <name evidence="1" type="ORF">KUTeg_021668</name>
</gene>
<dbReference type="SUPFAM" id="SSF56112">
    <property type="entry name" value="Protein kinase-like (PK-like)"/>
    <property type="match status" value="1"/>
</dbReference>
<sequence>MLLGDHNYGPLIDLWGAGCIMAEMWKCTLIMHGYTEQHKIQLIRTFAHKYNSKHKERYGTNIGDVVRNPNFTCR</sequence>
<comment type="caution">
    <text evidence="1">The sequence shown here is derived from an EMBL/GenBank/DDBJ whole genome shotgun (WGS) entry which is preliminary data.</text>
</comment>
<dbReference type="Gene3D" id="1.10.510.10">
    <property type="entry name" value="Transferase(Phosphotransferase) domain 1"/>
    <property type="match status" value="1"/>
</dbReference>
<evidence type="ECO:0000313" key="2">
    <source>
        <dbReference type="Proteomes" id="UP001217089"/>
    </source>
</evidence>
<evidence type="ECO:0000313" key="1">
    <source>
        <dbReference type="EMBL" id="KAJ8300149.1"/>
    </source>
</evidence>
<proteinExistence type="predicted"/>
<dbReference type="EMBL" id="JARBDR010000919">
    <property type="protein sequence ID" value="KAJ8300149.1"/>
    <property type="molecule type" value="Genomic_DNA"/>
</dbReference>
<dbReference type="Proteomes" id="UP001217089">
    <property type="component" value="Unassembled WGS sequence"/>
</dbReference>
<keyword evidence="2" id="KW-1185">Reference proteome</keyword>
<protein>
    <recommendedName>
        <fullName evidence="3">Protein kinase domain-containing protein</fullName>
    </recommendedName>
</protein>
<organism evidence="1 2">
    <name type="scientific">Tegillarca granosa</name>
    <name type="common">Malaysian cockle</name>
    <name type="synonym">Anadara granosa</name>
    <dbReference type="NCBI Taxonomy" id="220873"/>
    <lineage>
        <taxon>Eukaryota</taxon>
        <taxon>Metazoa</taxon>
        <taxon>Spiralia</taxon>
        <taxon>Lophotrochozoa</taxon>
        <taxon>Mollusca</taxon>
        <taxon>Bivalvia</taxon>
        <taxon>Autobranchia</taxon>
        <taxon>Pteriomorphia</taxon>
        <taxon>Arcoida</taxon>
        <taxon>Arcoidea</taxon>
        <taxon>Arcidae</taxon>
        <taxon>Tegillarca</taxon>
    </lineage>
</organism>
<name>A0ABQ9E741_TEGGR</name>
<accession>A0ABQ9E741</accession>
<evidence type="ECO:0008006" key="3">
    <source>
        <dbReference type="Google" id="ProtNLM"/>
    </source>
</evidence>
<dbReference type="InterPro" id="IPR011009">
    <property type="entry name" value="Kinase-like_dom_sf"/>
</dbReference>
<reference evidence="1 2" key="1">
    <citation type="submission" date="2022-12" db="EMBL/GenBank/DDBJ databases">
        <title>Chromosome-level genome of Tegillarca granosa.</title>
        <authorList>
            <person name="Kim J."/>
        </authorList>
    </citation>
    <scope>NUCLEOTIDE SEQUENCE [LARGE SCALE GENOMIC DNA]</scope>
    <source>
        <strain evidence="1">Teg-2019</strain>
        <tissue evidence="1">Adductor muscle</tissue>
    </source>
</reference>